<protein>
    <recommendedName>
        <fullName evidence="4">DUF3592 domain-containing protein</fullName>
    </recommendedName>
</protein>
<evidence type="ECO:0000313" key="2">
    <source>
        <dbReference type="EMBL" id="MBE8723976.1"/>
    </source>
</evidence>
<sequence>MGTNHQTQIKQLKKIFLGPFLFILIILLLFISFHLVKSEYNEYFKYGQISKGIVNNTYFESSGDSPPTSLFYCNIKTGTQNYTFEIQNADQSFVLSAEEIRLIEEIKKNDTVTIKIVNDKEAKILEWKNLQINPVNKFWDIFGIWLVILVQAAIAGFLMYKMYILYKK</sequence>
<organism evidence="2 3">
    <name type="scientific">Flavobacterium hungaricum</name>
    <dbReference type="NCBI Taxonomy" id="2082725"/>
    <lineage>
        <taxon>Bacteria</taxon>
        <taxon>Pseudomonadati</taxon>
        <taxon>Bacteroidota</taxon>
        <taxon>Flavobacteriia</taxon>
        <taxon>Flavobacteriales</taxon>
        <taxon>Flavobacteriaceae</taxon>
        <taxon>Flavobacterium</taxon>
    </lineage>
</organism>
<keyword evidence="3" id="KW-1185">Reference proteome</keyword>
<evidence type="ECO:0000256" key="1">
    <source>
        <dbReference type="SAM" id="Phobius"/>
    </source>
</evidence>
<feature type="transmembrane region" description="Helical" evidence="1">
    <location>
        <begin position="15"/>
        <end position="36"/>
    </location>
</feature>
<accession>A0ABR9TF47</accession>
<evidence type="ECO:0008006" key="4">
    <source>
        <dbReference type="Google" id="ProtNLM"/>
    </source>
</evidence>
<comment type="caution">
    <text evidence="2">The sequence shown here is derived from an EMBL/GenBank/DDBJ whole genome shotgun (WGS) entry which is preliminary data.</text>
</comment>
<dbReference type="EMBL" id="PRDM01000001">
    <property type="protein sequence ID" value="MBE8723976.1"/>
    <property type="molecule type" value="Genomic_DNA"/>
</dbReference>
<reference evidence="2 3" key="1">
    <citation type="submission" date="2018-07" db="EMBL/GenBank/DDBJ databases">
        <title>Genome assembly of strain KB82.</title>
        <authorList>
            <person name="Kukolya J."/>
            <person name="Horvath B."/>
            <person name="Nagy I."/>
            <person name="Toth A."/>
        </authorList>
    </citation>
    <scope>NUCLEOTIDE SEQUENCE [LARGE SCALE GENOMIC DNA]</scope>
    <source>
        <strain evidence="2 3">Kb82</strain>
    </source>
</reference>
<proteinExistence type="predicted"/>
<keyword evidence="1" id="KW-0472">Membrane</keyword>
<dbReference type="Proteomes" id="UP000640614">
    <property type="component" value="Unassembled WGS sequence"/>
</dbReference>
<name>A0ABR9TF47_9FLAO</name>
<dbReference type="RefSeq" id="WP_193845003.1">
    <property type="nucleotide sequence ID" value="NZ_PRDM01000001.1"/>
</dbReference>
<keyword evidence="1" id="KW-1133">Transmembrane helix</keyword>
<feature type="transmembrane region" description="Helical" evidence="1">
    <location>
        <begin position="138"/>
        <end position="160"/>
    </location>
</feature>
<gene>
    <name evidence="2" type="ORF">C4F50_03375</name>
</gene>
<evidence type="ECO:0000313" key="3">
    <source>
        <dbReference type="Proteomes" id="UP000640614"/>
    </source>
</evidence>
<keyword evidence="1" id="KW-0812">Transmembrane</keyword>